<dbReference type="GO" id="GO:0005886">
    <property type="term" value="C:plasma membrane"/>
    <property type="evidence" value="ECO:0007669"/>
    <property type="project" value="UniProtKB-SubCell"/>
</dbReference>
<feature type="domain" description="SecDF P1 head subdomain" evidence="12">
    <location>
        <begin position="240"/>
        <end position="342"/>
    </location>
</feature>
<dbReference type="STRING" id="86105.NF27_DT00910"/>
<dbReference type="Pfam" id="PF02355">
    <property type="entry name" value="SecD_SecF_C"/>
    <property type="match status" value="1"/>
</dbReference>
<dbReference type="PANTHER" id="PTHR30081">
    <property type="entry name" value="PROTEIN-EXPORT MEMBRANE PROTEIN SEC"/>
    <property type="match status" value="1"/>
</dbReference>
<dbReference type="GO" id="GO:0015450">
    <property type="term" value="F:protein-transporting ATPase activity"/>
    <property type="evidence" value="ECO:0007669"/>
    <property type="project" value="InterPro"/>
</dbReference>
<comment type="subunit">
    <text evidence="9">Forms a complex with SecF. Part of the essential Sec protein translocation apparatus which comprises SecA, SecYEG and auxiliary proteins SecDF-YajC and YidC.</text>
</comment>
<dbReference type="PATRIC" id="fig|86105.3.peg.890"/>
<evidence type="ECO:0000259" key="12">
    <source>
        <dbReference type="Pfam" id="PF22599"/>
    </source>
</evidence>
<evidence type="ECO:0000256" key="6">
    <source>
        <dbReference type="ARBA" id="ARBA00022989"/>
    </source>
</evidence>
<keyword evidence="5 9" id="KW-0653">Protein transport</keyword>
<comment type="subcellular location">
    <subcellularLocation>
        <location evidence="1 9">Cell membrane</location>
        <topology evidence="1 9">Multi-pass membrane protein</topology>
    </subcellularLocation>
</comment>
<dbReference type="Pfam" id="PF07549">
    <property type="entry name" value="Sec_GG"/>
    <property type="match status" value="1"/>
</dbReference>
<keyword evidence="4 9" id="KW-0812">Transmembrane</keyword>
<evidence type="ECO:0000313" key="14">
    <source>
        <dbReference type="Proteomes" id="UP000031258"/>
    </source>
</evidence>
<comment type="similarity">
    <text evidence="9">Belongs to the SecD/SecF family. SecD subfamily.</text>
</comment>
<dbReference type="InterPro" id="IPR055344">
    <property type="entry name" value="SecD_SecF_C_bact"/>
</dbReference>
<evidence type="ECO:0000256" key="2">
    <source>
        <dbReference type="ARBA" id="ARBA00022448"/>
    </source>
</evidence>
<evidence type="ECO:0000256" key="8">
    <source>
        <dbReference type="ARBA" id="ARBA00023136"/>
    </source>
</evidence>
<protein>
    <recommendedName>
        <fullName evidence="9">Protein translocase subunit SecD</fullName>
    </recommendedName>
</protein>
<evidence type="ECO:0000256" key="3">
    <source>
        <dbReference type="ARBA" id="ARBA00022475"/>
    </source>
</evidence>
<dbReference type="InterPro" id="IPR022813">
    <property type="entry name" value="SecD/SecF_arch_bac"/>
</dbReference>
<dbReference type="Proteomes" id="UP000031258">
    <property type="component" value="Unassembled WGS sequence"/>
</dbReference>
<keyword evidence="8 9" id="KW-0472">Membrane</keyword>
<proteinExistence type="inferred from homology"/>
<dbReference type="InterPro" id="IPR048634">
    <property type="entry name" value="SecD_SecF_C"/>
</dbReference>
<dbReference type="InterPro" id="IPR048631">
    <property type="entry name" value="SecD_1st"/>
</dbReference>
<evidence type="ECO:0000259" key="10">
    <source>
        <dbReference type="Pfam" id="PF02355"/>
    </source>
</evidence>
<dbReference type="InterPro" id="IPR054384">
    <property type="entry name" value="SecDF_P1_head"/>
</dbReference>
<dbReference type="InterPro" id="IPR005791">
    <property type="entry name" value="SecD"/>
</dbReference>
<dbReference type="GO" id="GO:0006605">
    <property type="term" value="P:protein targeting"/>
    <property type="evidence" value="ECO:0007669"/>
    <property type="project" value="UniProtKB-UniRule"/>
</dbReference>
<accession>A0A0C1MT86</accession>
<name>A0A0C1MT86_9RICK</name>
<evidence type="ECO:0000256" key="1">
    <source>
        <dbReference type="ARBA" id="ARBA00004651"/>
    </source>
</evidence>
<dbReference type="FunFam" id="1.20.1640.10:FF:000004">
    <property type="entry name" value="Protein translocase subunit SecD"/>
    <property type="match status" value="1"/>
</dbReference>
<keyword evidence="7 9" id="KW-0811">Translocation</keyword>
<dbReference type="Pfam" id="PF22599">
    <property type="entry name" value="SecDF_P1_head"/>
    <property type="match status" value="1"/>
</dbReference>
<dbReference type="Gene3D" id="3.30.1360.200">
    <property type="match status" value="1"/>
</dbReference>
<dbReference type="SUPFAM" id="SSF82866">
    <property type="entry name" value="Multidrug efflux transporter AcrB transmembrane domain"/>
    <property type="match status" value="1"/>
</dbReference>
<dbReference type="HAMAP" id="MF_01463_B">
    <property type="entry name" value="SecD_B"/>
    <property type="match status" value="1"/>
</dbReference>
<keyword evidence="6 9" id="KW-1133">Transmembrane helix</keyword>
<feature type="transmembrane region" description="Helical" evidence="9">
    <location>
        <begin position="392"/>
        <end position="410"/>
    </location>
</feature>
<feature type="domain" description="Protein translocase subunit SecDF P1" evidence="11">
    <location>
        <begin position="150"/>
        <end position="209"/>
    </location>
</feature>
<sequence length="525" mass="56765">MLTIPKWKVYTIIFTCLISIYLSIPTLFPQIADSSLKSAFPANKVNLGLDLRGGASLLLEVDSKHYFSEQLENTVEQIKTKLRMEKIGFEKFDITEDYITIHLSSADSVYDTKTIIYNIFGNTAQIETNKNVLILSLAQIIKSGLKNNLMAQTQEIIRRRIDETGTKEVDLQMQGDNQILLQVPGLENPEQIKRLLGQTAKLSFHLVDDSVRLSDAANGKVPYGSKLLPLDTKERGNFGKSVLVVKSRAALSGDMLTDAQTTVNNGSAVVHFKLTSVGSKIFADLTSKNTGKLLAIVLDGKIISAPGIREPILGGSGTISGNFSIQSANELALLLRAGALPAPINIIEERTVGPSLGADSIEAGIKAVVAGVVLVMLLMFVFYGLFGMVANFALVFNLLMTIAALSLFNATLTLPGIAGMVLTLGMAVDANVLIFERVKEEVKKGKSPLSALESGYNLAFSTILDSNLTTILAAIILYIFGTGPVKGFAVTLTIGILCSMFTAVSLTKLIIAKWYRTKKPKLLML</sequence>
<organism evidence="13 14">
    <name type="scientific">Candidatus Jidaibacter acanthamoebae</name>
    <dbReference type="NCBI Taxonomy" id="86105"/>
    <lineage>
        <taxon>Bacteria</taxon>
        <taxon>Pseudomonadati</taxon>
        <taxon>Pseudomonadota</taxon>
        <taxon>Alphaproteobacteria</taxon>
        <taxon>Rickettsiales</taxon>
        <taxon>Candidatus Midichloriaceae</taxon>
        <taxon>Candidatus Jidaibacter</taxon>
    </lineage>
</organism>
<gene>
    <name evidence="13" type="primary">secD_2</name>
    <name evidence="9" type="synonym">secD</name>
    <name evidence="13" type="ORF">NF27_DT00910</name>
</gene>
<reference evidence="13 14" key="1">
    <citation type="submission" date="2014-11" db="EMBL/GenBank/DDBJ databases">
        <title>A Rickettsiales Symbiont of Amoebae With Ancient Features.</title>
        <authorList>
            <person name="Schulz F."/>
            <person name="Martijn J."/>
            <person name="Wascher F."/>
            <person name="Kostanjsek R."/>
            <person name="Ettema T.J."/>
            <person name="Horn M."/>
        </authorList>
    </citation>
    <scope>NUCLEOTIDE SEQUENCE [LARGE SCALE GENOMIC DNA]</scope>
    <source>
        <strain evidence="13 14">UWC36</strain>
    </source>
</reference>
<dbReference type="PRINTS" id="PR00702">
    <property type="entry name" value="ACRIFLAVINRP"/>
</dbReference>
<dbReference type="NCBIfam" id="TIGR01129">
    <property type="entry name" value="secD"/>
    <property type="match status" value="1"/>
</dbReference>
<feature type="transmembrane region" description="Helical" evidence="9">
    <location>
        <begin position="487"/>
        <end position="511"/>
    </location>
</feature>
<evidence type="ECO:0000256" key="4">
    <source>
        <dbReference type="ARBA" id="ARBA00022692"/>
    </source>
</evidence>
<keyword evidence="3 9" id="KW-1003">Cell membrane</keyword>
<feature type="transmembrane region" description="Helical" evidence="9">
    <location>
        <begin position="456"/>
        <end position="481"/>
    </location>
</feature>
<dbReference type="OrthoDB" id="9805019at2"/>
<evidence type="ECO:0000256" key="5">
    <source>
        <dbReference type="ARBA" id="ARBA00022927"/>
    </source>
</evidence>
<feature type="transmembrane region" description="Helical" evidence="9">
    <location>
        <begin position="416"/>
        <end position="435"/>
    </location>
</feature>
<comment type="function">
    <text evidence="9">Part of the Sec protein translocase complex. Interacts with the SecYEG preprotein conducting channel. SecDF uses the proton motive force (PMF) to complete protein translocation after the ATP-dependent function of SecA.</text>
</comment>
<dbReference type="EMBL" id="JSWE01000096">
    <property type="protein sequence ID" value="KIE05317.1"/>
    <property type="molecule type" value="Genomic_DNA"/>
</dbReference>
<dbReference type="AlphaFoldDB" id="A0A0C1MT86"/>
<evidence type="ECO:0000313" key="13">
    <source>
        <dbReference type="EMBL" id="KIE05317.1"/>
    </source>
</evidence>
<evidence type="ECO:0000256" key="9">
    <source>
        <dbReference type="HAMAP-Rule" id="MF_01463"/>
    </source>
</evidence>
<dbReference type="RefSeq" id="WP_039456374.1">
    <property type="nucleotide sequence ID" value="NZ_JSWE01000096.1"/>
</dbReference>
<dbReference type="Gene3D" id="3.30.70.3400">
    <property type="match status" value="2"/>
</dbReference>
<keyword evidence="2 9" id="KW-0813">Transport</keyword>
<keyword evidence="14" id="KW-1185">Reference proteome</keyword>
<dbReference type="Gene3D" id="1.20.1640.10">
    <property type="entry name" value="Multidrug efflux transporter AcrB transmembrane domain"/>
    <property type="match status" value="1"/>
</dbReference>
<feature type="domain" description="Protein export membrane protein SecD/SecF C-terminal" evidence="10">
    <location>
        <begin position="344"/>
        <end position="515"/>
    </location>
</feature>
<dbReference type="PANTHER" id="PTHR30081:SF1">
    <property type="entry name" value="PROTEIN TRANSLOCASE SUBUNIT SECD"/>
    <property type="match status" value="1"/>
</dbReference>
<dbReference type="GO" id="GO:0043952">
    <property type="term" value="P:protein transport by the Sec complex"/>
    <property type="evidence" value="ECO:0007669"/>
    <property type="project" value="UniProtKB-UniRule"/>
</dbReference>
<feature type="transmembrane region" description="Helical" evidence="9">
    <location>
        <begin position="363"/>
        <end position="385"/>
    </location>
</feature>
<feature type="transmembrane region" description="Helical" evidence="9">
    <location>
        <begin position="7"/>
        <end position="28"/>
    </location>
</feature>
<evidence type="ECO:0000256" key="7">
    <source>
        <dbReference type="ARBA" id="ARBA00023010"/>
    </source>
</evidence>
<dbReference type="GO" id="GO:0065002">
    <property type="term" value="P:intracellular protein transmembrane transport"/>
    <property type="evidence" value="ECO:0007669"/>
    <property type="project" value="UniProtKB-UniRule"/>
</dbReference>
<evidence type="ECO:0000259" key="11">
    <source>
        <dbReference type="Pfam" id="PF21760"/>
    </source>
</evidence>
<dbReference type="InterPro" id="IPR022646">
    <property type="entry name" value="SecD/SecF_CS"/>
</dbReference>
<dbReference type="NCBIfam" id="TIGR00916">
    <property type="entry name" value="2A0604s01"/>
    <property type="match status" value="1"/>
</dbReference>
<dbReference type="InterPro" id="IPR001036">
    <property type="entry name" value="Acrflvin-R"/>
</dbReference>
<comment type="caution">
    <text evidence="13">The sequence shown here is derived from an EMBL/GenBank/DDBJ whole genome shotgun (WGS) entry which is preliminary data.</text>
</comment>
<dbReference type="Pfam" id="PF21760">
    <property type="entry name" value="SecD_1st"/>
    <property type="match status" value="1"/>
</dbReference>